<organism evidence="2 3">
    <name type="scientific">Kockovaella imperatae</name>
    <dbReference type="NCBI Taxonomy" id="4999"/>
    <lineage>
        <taxon>Eukaryota</taxon>
        <taxon>Fungi</taxon>
        <taxon>Dikarya</taxon>
        <taxon>Basidiomycota</taxon>
        <taxon>Agaricomycotina</taxon>
        <taxon>Tremellomycetes</taxon>
        <taxon>Tremellales</taxon>
        <taxon>Cuniculitremaceae</taxon>
        <taxon>Kockovaella</taxon>
    </lineage>
</organism>
<comment type="caution">
    <text evidence="2">The sequence shown here is derived from an EMBL/GenBank/DDBJ whole genome shotgun (WGS) entry which is preliminary data.</text>
</comment>
<proteinExistence type="predicted"/>
<dbReference type="GO" id="GO:0035658">
    <property type="term" value="C:Mon1-Ccz1 complex"/>
    <property type="evidence" value="ECO:0007669"/>
    <property type="project" value="InterPro"/>
</dbReference>
<feature type="compositionally biased region" description="Basic and acidic residues" evidence="1">
    <location>
        <begin position="444"/>
        <end position="457"/>
    </location>
</feature>
<dbReference type="PANTHER" id="PTHR13056">
    <property type="entry name" value="VACUOLAR FUSION PROTEIN CCZ1 HOMOLOG-RELATED"/>
    <property type="match status" value="1"/>
</dbReference>
<evidence type="ECO:0000256" key="1">
    <source>
        <dbReference type="SAM" id="MobiDB-lite"/>
    </source>
</evidence>
<feature type="compositionally biased region" description="Polar residues" evidence="1">
    <location>
        <begin position="334"/>
        <end position="346"/>
    </location>
</feature>
<feature type="compositionally biased region" description="Low complexity" evidence="1">
    <location>
        <begin position="355"/>
        <end position="374"/>
    </location>
</feature>
<dbReference type="GO" id="GO:0016192">
    <property type="term" value="P:vesicle-mediated transport"/>
    <property type="evidence" value="ECO:0007669"/>
    <property type="project" value="InterPro"/>
</dbReference>
<dbReference type="RefSeq" id="XP_021869802.1">
    <property type="nucleotide sequence ID" value="XM_022016389.1"/>
</dbReference>
<feature type="compositionally biased region" description="Basic and acidic residues" evidence="1">
    <location>
        <begin position="22"/>
        <end position="57"/>
    </location>
</feature>
<evidence type="ECO:0000313" key="2">
    <source>
        <dbReference type="EMBL" id="ORX35638.1"/>
    </source>
</evidence>
<feature type="region of interest" description="Disordered" evidence="1">
    <location>
        <begin position="152"/>
        <end position="171"/>
    </location>
</feature>
<protein>
    <recommendedName>
        <fullName evidence="4">CCZ1/INTU/HSP4 first Longin domain-containing protein</fullName>
    </recommendedName>
</protein>
<feature type="region of interest" description="Disordered" evidence="1">
    <location>
        <begin position="1"/>
        <end position="57"/>
    </location>
</feature>
<reference evidence="2 3" key="1">
    <citation type="submission" date="2017-03" db="EMBL/GenBank/DDBJ databases">
        <title>Widespread Adenine N6-methylation of Active Genes in Fungi.</title>
        <authorList>
            <consortium name="DOE Joint Genome Institute"/>
            <person name="Mondo S.J."/>
            <person name="Dannebaum R.O."/>
            <person name="Kuo R.C."/>
            <person name="Louie K.B."/>
            <person name="Bewick A.J."/>
            <person name="Labutti K."/>
            <person name="Haridas S."/>
            <person name="Kuo A."/>
            <person name="Salamov A."/>
            <person name="Ahrendt S.R."/>
            <person name="Lau R."/>
            <person name="Bowen B.P."/>
            <person name="Lipzen A."/>
            <person name="Sullivan W."/>
            <person name="Andreopoulos W.B."/>
            <person name="Clum A."/>
            <person name="Lindquist E."/>
            <person name="Daum C."/>
            <person name="Northen T.R."/>
            <person name="Ramamoorthy G."/>
            <person name="Schmitz R.J."/>
            <person name="Gryganskyi A."/>
            <person name="Culley D."/>
            <person name="Magnuson J."/>
            <person name="James T.Y."/>
            <person name="O'Malley M.A."/>
            <person name="Stajich J.E."/>
            <person name="Spatafora J.W."/>
            <person name="Visel A."/>
            <person name="Grigoriev I.V."/>
        </authorList>
    </citation>
    <scope>NUCLEOTIDE SEQUENCE [LARGE SCALE GENOMIC DNA]</scope>
    <source>
        <strain evidence="2 3">NRRL Y-17943</strain>
    </source>
</reference>
<dbReference type="OrthoDB" id="240546at2759"/>
<dbReference type="PANTHER" id="PTHR13056:SF0">
    <property type="entry name" value="VACUOLAR FUSION PROTEIN CCZ1 HOMOLOG-RELATED"/>
    <property type="match status" value="1"/>
</dbReference>
<dbReference type="InParanoid" id="A0A1Y1UC62"/>
<evidence type="ECO:0008006" key="4">
    <source>
        <dbReference type="Google" id="ProtNLM"/>
    </source>
</evidence>
<dbReference type="STRING" id="4999.A0A1Y1UC62"/>
<sequence length="676" mass="73177">MVPPPAPPRPPSLAHFAIFDPSKADQKPKSEKVDKGKGKERQVDLGDGTDHDDQQPSAREIELQDDLREASQILFYTAKSGSVSRDTMLKQIGLVRGLMGFTEMATGVKDPDESDFWSFRSHRSRMIVYTPKPQIYIYANITLATRVSFETSKAAKNDPKPGSETYEPAPTAQGLSDRLLLQGLKRGFAEYELLYGTYETDSTSSSAFEKFWTSFTFEYEASYVSPSHPLSRALPGIECLPQPQKIQRALLALSNTSALPLTNLGIISTLGTCTLESCPGTLLRYLIKILSMSLSNPHTRSIPSSPASIKTVGDRKSSWSGLGTLSWVPGLGGSRSTTPSRLTASPSKPLDTDSPSRSSLRSVSRSEGPPGSSGEIDRTADKWGFMGLAGLTDAVGSLKVAPSLDMGSLFRFGGGQEHATETTKAGAKTSVVTSSSSRASTFDEPPRADAPDPKDSESSSLSPIETPIRASLEVRPRPDLLPDLEAASTHEIDLGWEFRSVYLDLTTEERAGADPTSKNHCRQTVWWIIRDGILLFALTSPDESPSISSEAVSTFYASLGDLARSGVSGGGAADSSHFDTPWLYAGPESISSSTPGLPTSSENVLLKLEDWSNFEPTIEEISAKTSKEFVSLKRFDKGEETTKKTVFLSLDKKDASLTDVDHAVRGFTRSHPDLVN</sequence>
<dbReference type="Proteomes" id="UP000193218">
    <property type="component" value="Unassembled WGS sequence"/>
</dbReference>
<keyword evidence="3" id="KW-1185">Reference proteome</keyword>
<dbReference type="EMBL" id="NBSH01000010">
    <property type="protein sequence ID" value="ORX35638.1"/>
    <property type="molecule type" value="Genomic_DNA"/>
</dbReference>
<dbReference type="AlphaFoldDB" id="A0A1Y1UC62"/>
<dbReference type="InterPro" id="IPR013176">
    <property type="entry name" value="Ccz1"/>
</dbReference>
<gene>
    <name evidence="2" type="ORF">BD324DRAFT_630928</name>
</gene>
<evidence type="ECO:0000313" key="3">
    <source>
        <dbReference type="Proteomes" id="UP000193218"/>
    </source>
</evidence>
<feature type="region of interest" description="Disordered" evidence="1">
    <location>
        <begin position="330"/>
        <end position="378"/>
    </location>
</feature>
<feature type="compositionally biased region" description="Pro residues" evidence="1">
    <location>
        <begin position="1"/>
        <end position="11"/>
    </location>
</feature>
<name>A0A1Y1UC62_9TREE</name>
<feature type="region of interest" description="Disordered" evidence="1">
    <location>
        <begin position="420"/>
        <end position="473"/>
    </location>
</feature>
<dbReference type="GeneID" id="33558198"/>
<accession>A0A1Y1UC62</accession>